<gene>
    <name evidence="2" type="ORF">H8D96_19135</name>
</gene>
<evidence type="ECO:0000313" key="2">
    <source>
        <dbReference type="EMBL" id="MBC8434029.1"/>
    </source>
</evidence>
<name>A0A8J6TM27_9BACT</name>
<dbReference type="PANTHER" id="PTHR30510:SF2">
    <property type="entry name" value="UPF0229 PROTEIN YEAH"/>
    <property type="match status" value="1"/>
</dbReference>
<comment type="caution">
    <text evidence="2">The sequence shown here is derived from an EMBL/GenBank/DDBJ whole genome shotgun (WGS) entry which is preliminary data.</text>
</comment>
<accession>A0A8J6TM27</accession>
<proteinExistence type="predicted"/>
<dbReference type="Proteomes" id="UP000605201">
    <property type="component" value="Unassembled WGS sequence"/>
</dbReference>
<feature type="region of interest" description="Disordered" evidence="1">
    <location>
        <begin position="31"/>
        <end position="50"/>
    </location>
</feature>
<reference evidence="2 3" key="1">
    <citation type="submission" date="2020-08" db="EMBL/GenBank/DDBJ databases">
        <title>Bridging the membrane lipid divide: bacteria of the FCB group superphylum have the potential to synthesize archaeal ether lipids.</title>
        <authorList>
            <person name="Villanueva L."/>
            <person name="Von Meijenfeldt F.A.B."/>
            <person name="Westbye A.B."/>
            <person name="Yadav S."/>
            <person name="Hopmans E.C."/>
            <person name="Dutilh B.E."/>
            <person name="Sinninghe Damste J.S."/>
        </authorList>
    </citation>
    <scope>NUCLEOTIDE SEQUENCE [LARGE SCALE GENOMIC DNA]</scope>
    <source>
        <strain evidence="2">NIOZ-UU17</strain>
    </source>
</reference>
<feature type="compositionally biased region" description="Acidic residues" evidence="1">
    <location>
        <begin position="140"/>
        <end position="158"/>
    </location>
</feature>
<feature type="region of interest" description="Disordered" evidence="1">
    <location>
        <begin position="132"/>
        <end position="182"/>
    </location>
</feature>
<evidence type="ECO:0000313" key="3">
    <source>
        <dbReference type="Proteomes" id="UP000605201"/>
    </source>
</evidence>
<organism evidence="2 3">
    <name type="scientific">Candidatus Desulfatibia vada</name>
    <dbReference type="NCBI Taxonomy" id="2841696"/>
    <lineage>
        <taxon>Bacteria</taxon>
        <taxon>Pseudomonadati</taxon>
        <taxon>Thermodesulfobacteriota</taxon>
        <taxon>Desulfobacteria</taxon>
        <taxon>Desulfobacterales</taxon>
        <taxon>Desulfobacterales incertae sedis</taxon>
        <taxon>Candidatus Desulfatibia</taxon>
    </lineage>
</organism>
<sequence>MDPELLKLYHQIKQRGLTPLQEQKILSELEGDHSHEVSSAVARAKAAPSDTVDRASDNIYAYNDPCVLQDVHAPQSSYTTCLRSVDELLERDKKREDDGFPRKIRIGRMIKPGKGAKDKVVVVPTTVEEKFYHDPTLQPFEEEQAGGAGEGEEGETIGEEPLRPQDAEQGSGPGEGDDGQHEIESNAYDMGKILTEQFELPNLKDKGKKRSLTRYTYDMTDRNRGFGQIIDKKATLRKIVETNISLGNLPDVGNIDPTGFLIAPNDKIYRILSREKDYESQAMVFFLRDYSGSMIGKATELVVSQHVLIYSWLLYQYARQVETRFIVHDTKAKEVKDFYTYYNSKVAGGTQVSAAYRMVNEIVEKENLTQDYNIYIFHGTDGDDWDTSGNEAIPELKKMLAYANRIGITIAAHASDSANSTEVERYLNKSKLLEEKPKLLRLDVLQEDSDEQRLIDGIKKLISE</sequence>
<evidence type="ECO:0000256" key="1">
    <source>
        <dbReference type="SAM" id="MobiDB-lite"/>
    </source>
</evidence>
<dbReference type="EMBL" id="JACNIG010000372">
    <property type="protein sequence ID" value="MBC8434029.1"/>
    <property type="molecule type" value="Genomic_DNA"/>
</dbReference>
<dbReference type="Pfam" id="PF04285">
    <property type="entry name" value="DUF444"/>
    <property type="match status" value="1"/>
</dbReference>
<dbReference type="SUPFAM" id="SSF53300">
    <property type="entry name" value="vWA-like"/>
    <property type="match status" value="1"/>
</dbReference>
<dbReference type="InterPro" id="IPR006698">
    <property type="entry name" value="UPF0229"/>
</dbReference>
<dbReference type="NCBIfam" id="NF003712">
    <property type="entry name" value="PRK05325.2-4"/>
    <property type="match status" value="1"/>
</dbReference>
<dbReference type="PANTHER" id="PTHR30510">
    <property type="entry name" value="UPF0229 PROTEIN YEAH"/>
    <property type="match status" value="1"/>
</dbReference>
<dbReference type="AlphaFoldDB" id="A0A8J6TM27"/>
<protein>
    <submittedName>
        <fullName evidence="2">DUF444 family protein</fullName>
    </submittedName>
</protein>
<dbReference type="InterPro" id="IPR036465">
    <property type="entry name" value="vWFA_dom_sf"/>
</dbReference>